<protein>
    <recommendedName>
        <fullName evidence="3">Transmembrane protein</fullName>
    </recommendedName>
</protein>
<gene>
    <name evidence="2" type="ORF">MtrunA17_Chr4g0032611</name>
</gene>
<proteinExistence type="predicted"/>
<organism evidence="2">
    <name type="scientific">Medicago truncatula</name>
    <name type="common">Barrel medic</name>
    <name type="synonym">Medicago tribuloides</name>
    <dbReference type="NCBI Taxonomy" id="3880"/>
    <lineage>
        <taxon>Eukaryota</taxon>
        <taxon>Viridiplantae</taxon>
        <taxon>Streptophyta</taxon>
        <taxon>Embryophyta</taxon>
        <taxon>Tracheophyta</taxon>
        <taxon>Spermatophyta</taxon>
        <taxon>Magnoliopsida</taxon>
        <taxon>eudicotyledons</taxon>
        <taxon>Gunneridae</taxon>
        <taxon>Pentapetalae</taxon>
        <taxon>rosids</taxon>
        <taxon>fabids</taxon>
        <taxon>Fabales</taxon>
        <taxon>Fabaceae</taxon>
        <taxon>Papilionoideae</taxon>
        <taxon>50 kb inversion clade</taxon>
        <taxon>NPAAA clade</taxon>
        <taxon>Hologalegina</taxon>
        <taxon>IRL clade</taxon>
        <taxon>Trifolieae</taxon>
        <taxon>Medicago</taxon>
    </lineage>
</organism>
<dbReference type="Gramene" id="rna23481">
    <property type="protein sequence ID" value="RHN61068.1"/>
    <property type="gene ID" value="gene23481"/>
</dbReference>
<evidence type="ECO:0008006" key="3">
    <source>
        <dbReference type="Google" id="ProtNLM"/>
    </source>
</evidence>
<name>A0A396I8D4_MEDTR</name>
<keyword evidence="1" id="KW-1133">Transmembrane helix</keyword>
<dbReference type="Proteomes" id="UP000265566">
    <property type="component" value="Chromosome 4"/>
</dbReference>
<feature type="transmembrane region" description="Helical" evidence="1">
    <location>
        <begin position="15"/>
        <end position="37"/>
    </location>
</feature>
<keyword evidence="1" id="KW-0472">Membrane</keyword>
<reference evidence="2" key="1">
    <citation type="journal article" date="2018" name="Nat. Plants">
        <title>Whole-genome landscape of Medicago truncatula symbiotic genes.</title>
        <authorList>
            <person name="Pecrix Y."/>
            <person name="Gamas P."/>
            <person name="Carrere S."/>
        </authorList>
    </citation>
    <scope>NUCLEOTIDE SEQUENCE</scope>
    <source>
        <tissue evidence="2">Leaves</tissue>
    </source>
</reference>
<dbReference type="EMBL" id="PSQE01000004">
    <property type="protein sequence ID" value="RHN61068.1"/>
    <property type="molecule type" value="Genomic_DNA"/>
</dbReference>
<comment type="caution">
    <text evidence="2">The sequence shown here is derived from an EMBL/GenBank/DDBJ whole genome shotgun (WGS) entry which is preliminary data.</text>
</comment>
<sequence>MLTLIVREIKINKSLLIFLFNFTKQIILTLDLIYAKWHLLFLNVNP</sequence>
<dbReference type="AlphaFoldDB" id="A0A396I8D4"/>
<evidence type="ECO:0000313" key="2">
    <source>
        <dbReference type="EMBL" id="RHN61068.1"/>
    </source>
</evidence>
<evidence type="ECO:0000256" key="1">
    <source>
        <dbReference type="SAM" id="Phobius"/>
    </source>
</evidence>
<keyword evidence="1" id="KW-0812">Transmembrane</keyword>
<accession>A0A396I8D4</accession>